<sequence>TIWLAFGTTFGLILTLSCYEDARRRSPHNYIFLAVFTLAESYLVGVITTAFEVHQVRKHTRTLSQLYPQGWVCWVSTGLGLLGFHPCIVSIYYVVPAEYTPAELGLAGVATPAFELSQVLESAQPVLVVRDIKFLFRPVSIG</sequence>
<accession>A0A0L0F5R2</accession>
<gene>
    <name evidence="2" type="ORF">SARC_15966</name>
</gene>
<reference evidence="2 3" key="1">
    <citation type="submission" date="2011-02" db="EMBL/GenBank/DDBJ databases">
        <title>The Genome Sequence of Sphaeroforma arctica JP610.</title>
        <authorList>
            <consortium name="The Broad Institute Genome Sequencing Platform"/>
            <person name="Russ C."/>
            <person name="Cuomo C."/>
            <person name="Young S.K."/>
            <person name="Zeng Q."/>
            <person name="Gargeya S."/>
            <person name="Alvarado L."/>
            <person name="Berlin A."/>
            <person name="Chapman S.B."/>
            <person name="Chen Z."/>
            <person name="Freedman E."/>
            <person name="Gellesch M."/>
            <person name="Goldberg J."/>
            <person name="Griggs A."/>
            <person name="Gujja S."/>
            <person name="Heilman E."/>
            <person name="Heiman D."/>
            <person name="Howarth C."/>
            <person name="Mehta T."/>
            <person name="Neiman D."/>
            <person name="Pearson M."/>
            <person name="Roberts A."/>
            <person name="Saif S."/>
            <person name="Shea T."/>
            <person name="Shenoy N."/>
            <person name="Sisk P."/>
            <person name="Stolte C."/>
            <person name="Sykes S."/>
            <person name="White J."/>
            <person name="Yandava C."/>
            <person name="Burger G."/>
            <person name="Gray M.W."/>
            <person name="Holland P.W.H."/>
            <person name="King N."/>
            <person name="Lang F.B.F."/>
            <person name="Roger A.J."/>
            <person name="Ruiz-Trillo I."/>
            <person name="Haas B."/>
            <person name="Nusbaum C."/>
            <person name="Birren B."/>
        </authorList>
    </citation>
    <scope>NUCLEOTIDE SEQUENCE [LARGE SCALE GENOMIC DNA]</scope>
    <source>
        <strain evidence="2 3">JP610</strain>
    </source>
</reference>
<keyword evidence="1" id="KW-0472">Membrane</keyword>
<feature type="transmembrane region" description="Helical" evidence="1">
    <location>
        <begin position="71"/>
        <end position="95"/>
    </location>
</feature>
<protein>
    <submittedName>
        <fullName evidence="2">Uncharacterized protein</fullName>
    </submittedName>
</protein>
<dbReference type="Proteomes" id="UP000054560">
    <property type="component" value="Unassembled WGS sequence"/>
</dbReference>
<dbReference type="AlphaFoldDB" id="A0A0L0F5R2"/>
<feature type="transmembrane region" description="Helical" evidence="1">
    <location>
        <begin position="28"/>
        <end position="51"/>
    </location>
</feature>
<name>A0A0L0F5R2_9EUKA</name>
<dbReference type="RefSeq" id="XP_014145395.1">
    <property type="nucleotide sequence ID" value="XM_014289920.1"/>
</dbReference>
<dbReference type="EMBL" id="KQ248691">
    <property type="protein sequence ID" value="KNC71493.1"/>
    <property type="molecule type" value="Genomic_DNA"/>
</dbReference>
<feature type="non-terminal residue" evidence="2">
    <location>
        <position position="1"/>
    </location>
</feature>
<keyword evidence="1" id="KW-1133">Transmembrane helix</keyword>
<evidence type="ECO:0000313" key="3">
    <source>
        <dbReference type="Proteomes" id="UP000054560"/>
    </source>
</evidence>
<evidence type="ECO:0000313" key="2">
    <source>
        <dbReference type="EMBL" id="KNC71493.1"/>
    </source>
</evidence>
<proteinExistence type="predicted"/>
<evidence type="ECO:0000256" key="1">
    <source>
        <dbReference type="SAM" id="Phobius"/>
    </source>
</evidence>
<organism evidence="2 3">
    <name type="scientific">Sphaeroforma arctica JP610</name>
    <dbReference type="NCBI Taxonomy" id="667725"/>
    <lineage>
        <taxon>Eukaryota</taxon>
        <taxon>Ichthyosporea</taxon>
        <taxon>Ichthyophonida</taxon>
        <taxon>Sphaeroforma</taxon>
    </lineage>
</organism>
<keyword evidence="3" id="KW-1185">Reference proteome</keyword>
<dbReference type="GeneID" id="25916470"/>
<dbReference type="OrthoDB" id="7933078at2759"/>
<keyword evidence="1" id="KW-0812">Transmembrane</keyword>